<keyword evidence="2" id="KW-1133">Transmembrane helix</keyword>
<comment type="caution">
    <text evidence="3">The sequence shown here is derived from an EMBL/GenBank/DDBJ whole genome shotgun (WGS) entry which is preliminary data.</text>
</comment>
<evidence type="ECO:0000313" key="4">
    <source>
        <dbReference type="Proteomes" id="UP001151081"/>
    </source>
</evidence>
<proteinExistence type="predicted"/>
<feature type="region of interest" description="Disordered" evidence="1">
    <location>
        <begin position="62"/>
        <end position="84"/>
    </location>
</feature>
<feature type="transmembrane region" description="Helical" evidence="2">
    <location>
        <begin position="36"/>
        <end position="56"/>
    </location>
</feature>
<keyword evidence="4" id="KW-1185">Reference proteome</keyword>
<organism evidence="3 4">
    <name type="scientific">Polyangium jinanense</name>
    <dbReference type="NCBI Taxonomy" id="2829994"/>
    <lineage>
        <taxon>Bacteria</taxon>
        <taxon>Pseudomonadati</taxon>
        <taxon>Myxococcota</taxon>
        <taxon>Polyangia</taxon>
        <taxon>Polyangiales</taxon>
        <taxon>Polyangiaceae</taxon>
        <taxon>Polyangium</taxon>
    </lineage>
</organism>
<protein>
    <recommendedName>
        <fullName evidence="5">Cardiolipin synthase N-terminal domain-containing protein</fullName>
    </recommendedName>
</protein>
<keyword evidence="2" id="KW-0472">Membrane</keyword>
<dbReference type="AlphaFoldDB" id="A0A9X4AZJ5"/>
<evidence type="ECO:0000256" key="2">
    <source>
        <dbReference type="SAM" id="Phobius"/>
    </source>
</evidence>
<reference evidence="3 4" key="1">
    <citation type="submission" date="2021-04" db="EMBL/GenBank/DDBJ databases">
        <title>Genome analysis of Polyangium sp.</title>
        <authorList>
            <person name="Li Y."/>
            <person name="Wang J."/>
        </authorList>
    </citation>
    <scope>NUCLEOTIDE SEQUENCE [LARGE SCALE GENOMIC DNA]</scope>
    <source>
        <strain evidence="3 4">SDU14</strain>
    </source>
</reference>
<evidence type="ECO:0000256" key="1">
    <source>
        <dbReference type="SAM" id="MobiDB-lite"/>
    </source>
</evidence>
<name>A0A9X4AZJ5_9BACT</name>
<accession>A0A9X4AZJ5</accession>
<dbReference type="RefSeq" id="WP_272428055.1">
    <property type="nucleotide sequence ID" value="NZ_JAGTJJ010000071.1"/>
</dbReference>
<keyword evidence="2" id="KW-0812">Transmembrane</keyword>
<evidence type="ECO:0008006" key="5">
    <source>
        <dbReference type="Google" id="ProtNLM"/>
    </source>
</evidence>
<evidence type="ECO:0000313" key="3">
    <source>
        <dbReference type="EMBL" id="MDC3988385.1"/>
    </source>
</evidence>
<sequence length="84" mass="9402">MGIALVTLAVVVMLVQLGITVRLWRSDLYTRGQKIAQSAMIWLLPVVGAIVVYVGLRHTEDVPRLKPNSEGGEHQSLWWTNHDP</sequence>
<gene>
    <name evidence="3" type="ORF">KEG57_48410</name>
</gene>
<dbReference type="EMBL" id="JAGTJJ010000071">
    <property type="protein sequence ID" value="MDC3988385.1"/>
    <property type="molecule type" value="Genomic_DNA"/>
</dbReference>
<dbReference type="Proteomes" id="UP001151081">
    <property type="component" value="Unassembled WGS sequence"/>
</dbReference>